<dbReference type="AlphaFoldDB" id="A0A7N2MGL7"/>
<accession>A0A7N2MGL7</accession>
<evidence type="ECO:0000313" key="2">
    <source>
        <dbReference type="Proteomes" id="UP000594261"/>
    </source>
</evidence>
<sequence>MGPGHSHYLEALELSREIVKLLNTSWSGVGPGLMHAATKGALQVGKPAGGLKIVRSSSSDRIAGVALPGGIEALAYLEEFNSLPLSDKCRSETELQSIRGATARCNGMKNFACQKAFQDLEMDALMSLWSGENYCEILVHDLCRCNGMKNFASHKAFRDLEMDVLMSIWSGENYCEILDHDLYRCAIVAAAAAISITMVVLSYLCKVPSVGGIVLIVLLPVALPGCIGTLDEVFDSTGTDRSQILESLGAIVERVRPVSITNTNHFVNITRRRALEANEAASKHREADQMNGNLVEQTIDYTTGEEKQSLALPHNCKVRFFADHFENLSNF</sequence>
<organism evidence="1 2">
    <name type="scientific">Quercus lobata</name>
    <name type="common">Valley oak</name>
    <dbReference type="NCBI Taxonomy" id="97700"/>
    <lineage>
        <taxon>Eukaryota</taxon>
        <taxon>Viridiplantae</taxon>
        <taxon>Streptophyta</taxon>
        <taxon>Embryophyta</taxon>
        <taxon>Tracheophyta</taxon>
        <taxon>Spermatophyta</taxon>
        <taxon>Magnoliopsida</taxon>
        <taxon>eudicotyledons</taxon>
        <taxon>Gunneridae</taxon>
        <taxon>Pentapetalae</taxon>
        <taxon>rosids</taxon>
        <taxon>fabids</taxon>
        <taxon>Fagales</taxon>
        <taxon>Fagaceae</taxon>
        <taxon>Quercus</taxon>
    </lineage>
</organism>
<name>A0A7N2MGL7_QUELO</name>
<keyword evidence="2" id="KW-1185">Reference proteome</keyword>
<proteinExistence type="predicted"/>
<dbReference type="Gene3D" id="3.40.50.450">
    <property type="match status" value="1"/>
</dbReference>
<dbReference type="EMBL" id="LRBV02000008">
    <property type="status" value="NOT_ANNOTATED_CDS"/>
    <property type="molecule type" value="Genomic_DNA"/>
</dbReference>
<dbReference type="InParanoid" id="A0A7N2MGL7"/>
<reference evidence="1 2" key="1">
    <citation type="journal article" date="2016" name="G3 (Bethesda)">
        <title>First Draft Assembly and Annotation of the Genome of a California Endemic Oak Quercus lobata Nee (Fagaceae).</title>
        <authorList>
            <person name="Sork V.L."/>
            <person name="Fitz-Gibbon S.T."/>
            <person name="Puiu D."/>
            <person name="Crepeau M."/>
            <person name="Gugger P.F."/>
            <person name="Sherman R."/>
            <person name="Stevens K."/>
            <person name="Langley C.H."/>
            <person name="Pellegrini M."/>
            <person name="Salzberg S.L."/>
        </authorList>
    </citation>
    <scope>NUCLEOTIDE SEQUENCE [LARGE SCALE GENOMIC DNA]</scope>
    <source>
        <strain evidence="1 2">cv. SW786</strain>
    </source>
</reference>
<dbReference type="EnsemblPlants" id="QL08p058354:mrna">
    <property type="protein sequence ID" value="QL08p058354:mrna"/>
    <property type="gene ID" value="QL08p058354"/>
</dbReference>
<dbReference type="Proteomes" id="UP000594261">
    <property type="component" value="Chromosome 8"/>
</dbReference>
<dbReference type="SUPFAM" id="SSF102405">
    <property type="entry name" value="MCP/YpsA-like"/>
    <property type="match status" value="1"/>
</dbReference>
<protein>
    <submittedName>
        <fullName evidence="1">Uncharacterized protein</fullName>
    </submittedName>
</protein>
<dbReference type="Gramene" id="QL08p058354:mrna">
    <property type="protein sequence ID" value="QL08p058354:mrna"/>
    <property type="gene ID" value="QL08p058354"/>
</dbReference>
<reference evidence="1" key="2">
    <citation type="submission" date="2021-01" db="UniProtKB">
        <authorList>
            <consortium name="EnsemblPlants"/>
        </authorList>
    </citation>
    <scope>IDENTIFICATION</scope>
</reference>
<evidence type="ECO:0000313" key="1">
    <source>
        <dbReference type="EnsemblPlants" id="QL08p058354:mrna"/>
    </source>
</evidence>